<dbReference type="Proteomes" id="UP000620147">
    <property type="component" value="Unassembled WGS sequence"/>
</dbReference>
<evidence type="ECO:0000313" key="2">
    <source>
        <dbReference type="EMBL" id="GFO89445.1"/>
    </source>
</evidence>
<accession>A0ABQ1E3B2</accession>
<reference evidence="2 3" key="1">
    <citation type="submission" date="2020-06" db="EMBL/GenBank/DDBJ databases">
        <title>Characterization of fructooligosaccharide metabolism and fructooligosaccharide-degrading enzymes in human commensal butyrate producers.</title>
        <authorList>
            <person name="Tanno H."/>
            <person name="Fujii T."/>
            <person name="Hirano K."/>
            <person name="Maeno S."/>
            <person name="Tonozuka T."/>
            <person name="Sakamoto M."/>
            <person name="Ohkuma M."/>
            <person name="Tochio T."/>
            <person name="Endo A."/>
        </authorList>
    </citation>
    <scope>NUCLEOTIDE SEQUENCE [LARGE SCALE GENOMIC DNA]</scope>
    <source>
        <strain evidence="2 3">JCM 31056</strain>
    </source>
</reference>
<dbReference type="SUPFAM" id="SSF52540">
    <property type="entry name" value="P-loop containing nucleoside triphosphate hydrolases"/>
    <property type="match status" value="1"/>
</dbReference>
<comment type="caution">
    <text evidence="2">The sequence shown here is derived from an EMBL/GenBank/DDBJ whole genome shotgun (WGS) entry which is preliminary data.</text>
</comment>
<name>A0ABQ1E3B2_9FIRM</name>
<proteinExistence type="predicted"/>
<organism evidence="2 3">
    <name type="scientific">Butyricicoccus faecihominis</name>
    <dbReference type="NCBI Taxonomy" id="1712515"/>
    <lineage>
        <taxon>Bacteria</taxon>
        <taxon>Bacillati</taxon>
        <taxon>Bacillota</taxon>
        <taxon>Clostridia</taxon>
        <taxon>Eubacteriales</taxon>
        <taxon>Butyricicoccaceae</taxon>
        <taxon>Butyricicoccus</taxon>
    </lineage>
</organism>
<feature type="domain" description="ABC transporter" evidence="1">
    <location>
        <begin position="14"/>
        <end position="54"/>
    </location>
</feature>
<gene>
    <name evidence="2" type="ORF">BUFA31_26090</name>
</gene>
<dbReference type="EMBL" id="BLYJ01000048">
    <property type="protein sequence ID" value="GFO89445.1"/>
    <property type="molecule type" value="Genomic_DNA"/>
</dbReference>
<evidence type="ECO:0000259" key="1">
    <source>
        <dbReference type="Pfam" id="PF00005"/>
    </source>
</evidence>
<dbReference type="InterPro" id="IPR027417">
    <property type="entry name" value="P-loop_NTPase"/>
</dbReference>
<keyword evidence="3" id="KW-1185">Reference proteome</keyword>
<dbReference type="Gene3D" id="3.40.50.300">
    <property type="entry name" value="P-loop containing nucleotide triphosphate hydrolases"/>
    <property type="match status" value="1"/>
</dbReference>
<dbReference type="InterPro" id="IPR003439">
    <property type="entry name" value="ABC_transporter-like_ATP-bd"/>
</dbReference>
<dbReference type="Pfam" id="PF00005">
    <property type="entry name" value="ABC_tran"/>
    <property type="match status" value="1"/>
</dbReference>
<sequence length="59" mass="6579">MAEELLLNTGLTEENKDRTRHLLKEFGLYEYRDAHPSALSGGQKQRLAIACAIFPAAGY</sequence>
<evidence type="ECO:0000313" key="3">
    <source>
        <dbReference type="Proteomes" id="UP000620147"/>
    </source>
</evidence>
<protein>
    <recommendedName>
        <fullName evidence="1">ABC transporter domain-containing protein</fullName>
    </recommendedName>
</protein>